<dbReference type="EMBL" id="QWEH01000006">
    <property type="protein sequence ID" value="RHW32321.1"/>
    <property type="molecule type" value="Genomic_DNA"/>
</dbReference>
<dbReference type="InterPro" id="IPR005119">
    <property type="entry name" value="LysR_subst-bd"/>
</dbReference>
<dbReference type="Pfam" id="PF03466">
    <property type="entry name" value="LysR_substrate"/>
    <property type="match status" value="1"/>
</dbReference>
<dbReference type="Proteomes" id="UP000285456">
    <property type="component" value="Unassembled WGS sequence"/>
</dbReference>
<keyword evidence="3" id="KW-1185">Reference proteome</keyword>
<evidence type="ECO:0000259" key="1">
    <source>
        <dbReference type="Pfam" id="PF03466"/>
    </source>
</evidence>
<feature type="domain" description="LysR substrate-binding" evidence="1">
    <location>
        <begin position="15"/>
        <end position="79"/>
    </location>
</feature>
<reference evidence="2 3" key="1">
    <citation type="journal article" date="2007" name="Int. J. Syst. Evol. Microbiol.">
        <title>Oceanobacillus profundus sp. nov., isolated from a deep-sea sediment core.</title>
        <authorList>
            <person name="Kim Y.G."/>
            <person name="Choi D.H."/>
            <person name="Hyun S."/>
            <person name="Cho B.C."/>
        </authorList>
    </citation>
    <scope>NUCLEOTIDE SEQUENCE [LARGE SCALE GENOMIC DNA]</scope>
    <source>
        <strain evidence="2 3">DSM 18246</strain>
    </source>
</reference>
<comment type="caution">
    <text evidence="2">The sequence shown here is derived from an EMBL/GenBank/DDBJ whole genome shotgun (WGS) entry which is preliminary data.</text>
</comment>
<dbReference type="AlphaFoldDB" id="A0A417YHF7"/>
<evidence type="ECO:0000313" key="3">
    <source>
        <dbReference type="Proteomes" id="UP000285456"/>
    </source>
</evidence>
<gene>
    <name evidence="2" type="ORF">D1B32_11205</name>
</gene>
<sequence length="91" mass="10785">MTWKWITQYLFLLRQAIKKAILSNLGIAVVSKLSVEHEVKKGTLLFKEFNSRKRRSIYLIYHPNRKLSPMQKRIIELIQVSWSKGDKIKSI</sequence>
<protein>
    <recommendedName>
        <fullName evidence="1">LysR substrate-binding domain-containing protein</fullName>
    </recommendedName>
</protein>
<dbReference type="OrthoDB" id="9785745at2"/>
<dbReference type="SUPFAM" id="SSF53850">
    <property type="entry name" value="Periplasmic binding protein-like II"/>
    <property type="match status" value="1"/>
</dbReference>
<dbReference type="RefSeq" id="WP_118889359.1">
    <property type="nucleotide sequence ID" value="NZ_JBHTNL010000018.1"/>
</dbReference>
<proteinExistence type="predicted"/>
<evidence type="ECO:0000313" key="2">
    <source>
        <dbReference type="EMBL" id="RHW32321.1"/>
    </source>
</evidence>
<name>A0A417YHF7_9BACI</name>
<dbReference type="Gene3D" id="3.40.190.10">
    <property type="entry name" value="Periplasmic binding protein-like II"/>
    <property type="match status" value="2"/>
</dbReference>
<accession>A0A417YHF7</accession>
<organism evidence="2 3">
    <name type="scientific">Oceanobacillus profundus</name>
    <dbReference type="NCBI Taxonomy" id="372463"/>
    <lineage>
        <taxon>Bacteria</taxon>
        <taxon>Bacillati</taxon>
        <taxon>Bacillota</taxon>
        <taxon>Bacilli</taxon>
        <taxon>Bacillales</taxon>
        <taxon>Bacillaceae</taxon>
        <taxon>Oceanobacillus</taxon>
    </lineage>
</organism>